<dbReference type="InterPro" id="IPR019786">
    <property type="entry name" value="Zinc_finger_PHD-type_CS"/>
</dbReference>
<feature type="compositionally biased region" description="Basic and acidic residues" evidence="9">
    <location>
        <begin position="328"/>
        <end position="344"/>
    </location>
</feature>
<feature type="compositionally biased region" description="Pro residues" evidence="9">
    <location>
        <begin position="596"/>
        <end position="605"/>
    </location>
</feature>
<accession>A0A4Y7Q7I5</accession>
<dbReference type="InterPro" id="IPR003618">
    <property type="entry name" value="TFIIS_cen_dom"/>
</dbReference>
<dbReference type="InterPro" id="IPR019787">
    <property type="entry name" value="Znf_PHD-finger"/>
</dbReference>
<feature type="compositionally biased region" description="Low complexity" evidence="9">
    <location>
        <begin position="68"/>
        <end position="81"/>
    </location>
</feature>
<feature type="compositionally biased region" description="Gly residues" evidence="9">
    <location>
        <begin position="1054"/>
        <end position="1063"/>
    </location>
</feature>
<organism evidence="12 13">
    <name type="scientific">Rickenella mellea</name>
    <dbReference type="NCBI Taxonomy" id="50990"/>
    <lineage>
        <taxon>Eukaryota</taxon>
        <taxon>Fungi</taxon>
        <taxon>Dikarya</taxon>
        <taxon>Basidiomycota</taxon>
        <taxon>Agaricomycotina</taxon>
        <taxon>Agaricomycetes</taxon>
        <taxon>Hymenochaetales</taxon>
        <taxon>Rickenellaceae</taxon>
        <taxon>Rickenella</taxon>
    </lineage>
</organism>
<evidence type="ECO:0000313" key="12">
    <source>
        <dbReference type="EMBL" id="TDL23603.1"/>
    </source>
</evidence>
<keyword evidence="5 8" id="KW-0863">Zinc-finger</keyword>
<feature type="compositionally biased region" description="Basic and acidic residues" evidence="9">
    <location>
        <begin position="483"/>
        <end position="502"/>
    </location>
</feature>
<dbReference type="InterPro" id="IPR001965">
    <property type="entry name" value="Znf_PHD"/>
</dbReference>
<feature type="compositionally biased region" description="Pro residues" evidence="9">
    <location>
        <begin position="982"/>
        <end position="1016"/>
    </location>
</feature>
<feature type="compositionally biased region" description="Low complexity" evidence="9">
    <location>
        <begin position="1"/>
        <end position="42"/>
    </location>
</feature>
<feature type="compositionally biased region" description="Basic residues" evidence="9">
    <location>
        <begin position="252"/>
        <end position="264"/>
    </location>
</feature>
<feature type="region of interest" description="Disordered" evidence="9">
    <location>
        <begin position="982"/>
        <end position="1114"/>
    </location>
</feature>
<dbReference type="Pfam" id="PF07500">
    <property type="entry name" value="TFIIS_M"/>
    <property type="match status" value="1"/>
</dbReference>
<name>A0A4Y7Q7I5_9AGAM</name>
<evidence type="ECO:0000256" key="8">
    <source>
        <dbReference type="PROSITE-ProRule" id="PRU00146"/>
    </source>
</evidence>
<feature type="compositionally biased region" description="Basic and acidic residues" evidence="9">
    <location>
        <begin position="172"/>
        <end position="181"/>
    </location>
</feature>
<evidence type="ECO:0000256" key="1">
    <source>
        <dbReference type="ARBA" id="ARBA00002311"/>
    </source>
</evidence>
<dbReference type="Proteomes" id="UP000294933">
    <property type="component" value="Unassembled WGS sequence"/>
</dbReference>
<feature type="compositionally biased region" description="Basic and acidic residues" evidence="9">
    <location>
        <begin position="293"/>
        <end position="306"/>
    </location>
</feature>
<dbReference type="SUPFAM" id="SSF46942">
    <property type="entry name" value="Elongation factor TFIIS domain 2"/>
    <property type="match status" value="1"/>
</dbReference>
<keyword evidence="4" id="KW-0479">Metal-binding</keyword>
<dbReference type="PROSITE" id="PS01359">
    <property type="entry name" value="ZF_PHD_1"/>
    <property type="match status" value="1"/>
</dbReference>
<dbReference type="OrthoDB" id="436852at2759"/>
<dbReference type="InterPro" id="IPR011011">
    <property type="entry name" value="Znf_FYVE_PHD"/>
</dbReference>
<feature type="compositionally biased region" description="Acidic residues" evidence="9">
    <location>
        <begin position="471"/>
        <end position="480"/>
    </location>
</feature>
<feature type="region of interest" description="Disordered" evidence="9">
    <location>
        <begin position="172"/>
        <end position="306"/>
    </location>
</feature>
<feature type="domain" description="PHD-type" evidence="10">
    <location>
        <begin position="103"/>
        <end position="154"/>
    </location>
</feature>
<dbReference type="PANTHER" id="PTHR11477:SF0">
    <property type="entry name" value="IP08861P-RELATED"/>
    <property type="match status" value="1"/>
</dbReference>
<dbReference type="SUPFAM" id="SSF57903">
    <property type="entry name" value="FYVE/PHD zinc finger"/>
    <property type="match status" value="1"/>
</dbReference>
<dbReference type="Pfam" id="PF07744">
    <property type="entry name" value="SPOC"/>
    <property type="match status" value="1"/>
</dbReference>
<dbReference type="EMBL" id="ML170169">
    <property type="protein sequence ID" value="TDL23603.1"/>
    <property type="molecule type" value="Genomic_DNA"/>
</dbReference>
<gene>
    <name evidence="12" type="ORF">BD410DRAFT_786842</name>
</gene>
<sequence>MAVTSRSKAKADAAASATARKTRSASAGGAPSPATTVTPAKKSPAKKKSKAPVGDVENDKPTTTADDVPVAGSSSSSVVAPTTKEKKVPAKSTAGRATKKAKEIYCICEGTDDGTPMIKCEGDCKKWYHFRCVSLSEREAEDIALYICPSCQSKTGMKTVYEWEGPNALEEIKEEGGDKPKAAKPRTVYKEDKEMEDSPEEDIDDGSEDEYVAQSESKRLKQAKQRKAKTSTSDKSGSESDDEEIISSSKRATARRGTTARRQAKASISPGPSSSNLKRRGSTTQPPPPKKPKSSDKTTASDDPMRKYCLGKLDEVIRAIFLEYPVVKRSDAGDGGEDNEHHMTEPSTLTDDEKQEVEHKASAFVAELEECLFNTYSEPDKLGRQSAGGKYKERFRMLTFNLSKSDRIALRKGIASERISPSQLSVMSSADLANEQTKQEIQMAEKESLEHSILKKMTAPRAKITHKGLEDIEDMDEPSGDADTQKAEEERMERERLSRLRPTEGFQRTQGTSAASPTVPQSPSVAIPSSWGGPPPVPMHILQESHDHSSSMSPVSGRPPVRPLFLPSSSDMMTSMEGGLNLEDLINVDDDYQPRDIPPPSPQETPAPQLSESGSTAAASPEVTTPSGPSPFAPSKPLAEFPIRQSFDLNNIWTGKTDEANDTTPPEKSGEPPKLSEENKETEMDMDLGNDSDDKDFDMFLDDEEKGPSASGDASTVTHVPPEPKIEDLPCVWNGTISMPLDSITPLAPPVQASQIGGRTLGTDSPLWKTLFPSTEARIDGRVPVDKSSQYLLNTRLNVSKELIAVCFTPSSGSDVSKFMELAEYLIGKGRHALVFPWGHHPKPQAPGKELYIIPLLKEHPLPEYIEMLDDLRLPKTRDTNILLGVFVLNKGKLVAPPVTQVPAPPIPEGAALPSGSTLPSTTVPIPVAPVAASVIPSALAAEVASLTPEQIALMLRHLGQTTPLLQTLGVPPAVTQPVPVPPVPQYPPPGFPLPYQPPPPTLPPPGMSPPRPPPTRSFDEPPFDNYGRGGQRRSSFNRDEWDRSGDNHSSEYGRGGPRGRGRGSYEGDRDRRRPSFDSRTPDSGWSSRGRGGGPSRSPPQGRQSRFGDSKPRN</sequence>
<feature type="compositionally biased region" description="Basic and acidic residues" evidence="9">
    <location>
        <begin position="1037"/>
        <end position="1052"/>
    </location>
</feature>
<comment type="function">
    <text evidence="1">Negative regulator of transcription elongation.</text>
</comment>
<reference evidence="12 13" key="1">
    <citation type="submission" date="2018-06" db="EMBL/GenBank/DDBJ databases">
        <title>A transcriptomic atlas of mushroom development highlights an independent origin of complex multicellularity.</title>
        <authorList>
            <consortium name="DOE Joint Genome Institute"/>
            <person name="Krizsan K."/>
            <person name="Almasi E."/>
            <person name="Merenyi Z."/>
            <person name="Sahu N."/>
            <person name="Viragh M."/>
            <person name="Koszo T."/>
            <person name="Mondo S."/>
            <person name="Kiss B."/>
            <person name="Balint B."/>
            <person name="Kues U."/>
            <person name="Barry K."/>
            <person name="Hegedus J.C."/>
            <person name="Henrissat B."/>
            <person name="Johnson J."/>
            <person name="Lipzen A."/>
            <person name="Ohm R."/>
            <person name="Nagy I."/>
            <person name="Pangilinan J."/>
            <person name="Yan J."/>
            <person name="Xiong Y."/>
            <person name="Grigoriev I.V."/>
            <person name="Hibbett D.S."/>
            <person name="Nagy L.G."/>
        </authorList>
    </citation>
    <scope>NUCLEOTIDE SEQUENCE [LARGE SCALE GENOMIC DNA]</scope>
    <source>
        <strain evidence="12 13">SZMC22713</strain>
    </source>
</reference>
<protein>
    <recommendedName>
        <fullName evidence="3">Transcription factor BYE1</fullName>
    </recommendedName>
</protein>
<evidence type="ECO:0000256" key="9">
    <source>
        <dbReference type="SAM" id="MobiDB-lite"/>
    </source>
</evidence>
<feature type="region of interest" description="Disordered" evidence="9">
    <location>
        <begin position="328"/>
        <end position="354"/>
    </location>
</feature>
<evidence type="ECO:0000256" key="6">
    <source>
        <dbReference type="ARBA" id="ARBA00022833"/>
    </source>
</evidence>
<feature type="compositionally biased region" description="Acidic residues" evidence="9">
    <location>
        <begin position="684"/>
        <end position="705"/>
    </location>
</feature>
<keyword evidence="6" id="KW-0862">Zinc</keyword>
<feature type="compositionally biased region" description="Polar residues" evidence="9">
    <location>
        <begin position="610"/>
        <end position="627"/>
    </location>
</feature>
<dbReference type="PROSITE" id="PS50016">
    <property type="entry name" value="ZF_PHD_2"/>
    <property type="match status" value="1"/>
</dbReference>
<dbReference type="SMART" id="SM00510">
    <property type="entry name" value="TFS2M"/>
    <property type="match status" value="1"/>
</dbReference>
<dbReference type="GO" id="GO:0008270">
    <property type="term" value="F:zinc ion binding"/>
    <property type="evidence" value="ECO:0007669"/>
    <property type="project" value="UniProtKB-KW"/>
</dbReference>
<evidence type="ECO:0000259" key="10">
    <source>
        <dbReference type="PROSITE" id="PS50016"/>
    </source>
</evidence>
<feature type="compositionally biased region" description="Basic residues" evidence="9">
    <location>
        <begin position="220"/>
        <end position="229"/>
    </location>
</feature>
<dbReference type="GO" id="GO:0005634">
    <property type="term" value="C:nucleus"/>
    <property type="evidence" value="ECO:0007669"/>
    <property type="project" value="TreeGrafter"/>
</dbReference>
<proteinExistence type="inferred from homology"/>
<feature type="region of interest" description="Disordered" evidence="9">
    <location>
        <begin position="1"/>
        <end position="99"/>
    </location>
</feature>
<dbReference type="SMART" id="SM00249">
    <property type="entry name" value="PHD"/>
    <property type="match status" value="1"/>
</dbReference>
<feature type="compositionally biased region" description="Acidic residues" evidence="9">
    <location>
        <begin position="194"/>
        <end position="211"/>
    </location>
</feature>
<comment type="similarity">
    <text evidence="2">Belongs to the BYE1 family.</text>
</comment>
<dbReference type="Gene3D" id="3.30.40.10">
    <property type="entry name" value="Zinc/RING finger domain, C3HC4 (zinc finger)"/>
    <property type="match status" value="1"/>
</dbReference>
<dbReference type="Pfam" id="PF00628">
    <property type="entry name" value="PHD"/>
    <property type="match status" value="1"/>
</dbReference>
<feature type="compositionally biased region" description="Basic and acidic residues" evidence="9">
    <location>
        <begin position="668"/>
        <end position="683"/>
    </location>
</feature>
<dbReference type="CDD" id="cd21538">
    <property type="entry name" value="SPOC_TFIIS"/>
    <property type="match status" value="1"/>
</dbReference>
<dbReference type="GO" id="GO:0006351">
    <property type="term" value="P:DNA-templated transcription"/>
    <property type="evidence" value="ECO:0007669"/>
    <property type="project" value="InterPro"/>
</dbReference>
<evidence type="ECO:0000313" key="13">
    <source>
        <dbReference type="Proteomes" id="UP000294933"/>
    </source>
</evidence>
<evidence type="ECO:0000256" key="7">
    <source>
        <dbReference type="ARBA" id="ARBA00023242"/>
    </source>
</evidence>
<feature type="compositionally biased region" description="Polar residues" evidence="9">
    <location>
        <begin position="506"/>
        <end position="524"/>
    </location>
</feature>
<evidence type="ECO:0000256" key="3">
    <source>
        <dbReference type="ARBA" id="ARBA00021616"/>
    </source>
</evidence>
<dbReference type="InterPro" id="IPR013083">
    <property type="entry name" value="Znf_RING/FYVE/PHD"/>
</dbReference>
<keyword evidence="7" id="KW-0539">Nucleus</keyword>
<feature type="region of interest" description="Disordered" evidence="9">
    <location>
        <begin position="446"/>
        <end position="723"/>
    </location>
</feature>
<dbReference type="InterPro" id="IPR036575">
    <property type="entry name" value="TFIIS_cen_dom_sf"/>
</dbReference>
<evidence type="ECO:0000256" key="5">
    <source>
        <dbReference type="ARBA" id="ARBA00022771"/>
    </source>
</evidence>
<evidence type="ECO:0000256" key="4">
    <source>
        <dbReference type="ARBA" id="ARBA00022723"/>
    </source>
</evidence>
<dbReference type="PANTHER" id="PTHR11477">
    <property type="entry name" value="TRANSCRIPTION FACTOR S-II ZINC FINGER DOMAIN-CONTAINING PROTEIN"/>
    <property type="match status" value="1"/>
</dbReference>
<dbReference type="InterPro" id="IPR012921">
    <property type="entry name" value="SPOC_C"/>
</dbReference>
<feature type="domain" description="TFIIS central" evidence="11">
    <location>
        <begin position="305"/>
        <end position="460"/>
    </location>
</feature>
<dbReference type="STRING" id="50990.A0A4Y7Q7I5"/>
<dbReference type="PROSITE" id="PS51321">
    <property type="entry name" value="TFIIS_CENTRAL"/>
    <property type="match status" value="1"/>
</dbReference>
<dbReference type="Gene3D" id="1.10.472.30">
    <property type="entry name" value="Transcription elongation factor S-II, central domain"/>
    <property type="match status" value="1"/>
</dbReference>
<feature type="compositionally biased region" description="Basic and acidic residues" evidence="9">
    <location>
        <begin position="1064"/>
        <end position="1081"/>
    </location>
</feature>
<dbReference type="VEuPathDB" id="FungiDB:BD410DRAFT_786842"/>
<evidence type="ECO:0000256" key="2">
    <source>
        <dbReference type="ARBA" id="ARBA00011050"/>
    </source>
</evidence>
<keyword evidence="13" id="KW-1185">Reference proteome</keyword>
<dbReference type="AlphaFoldDB" id="A0A4Y7Q7I5"/>
<evidence type="ECO:0000259" key="11">
    <source>
        <dbReference type="PROSITE" id="PS51321"/>
    </source>
</evidence>